<organism evidence="1 2">
    <name type="scientific">Citrus sinensis</name>
    <name type="common">Sweet orange</name>
    <name type="synonym">Citrus aurantium var. sinensis</name>
    <dbReference type="NCBI Taxonomy" id="2711"/>
    <lineage>
        <taxon>Eukaryota</taxon>
        <taxon>Viridiplantae</taxon>
        <taxon>Streptophyta</taxon>
        <taxon>Embryophyta</taxon>
        <taxon>Tracheophyta</taxon>
        <taxon>Spermatophyta</taxon>
        <taxon>Magnoliopsida</taxon>
        <taxon>eudicotyledons</taxon>
        <taxon>Gunneridae</taxon>
        <taxon>Pentapetalae</taxon>
        <taxon>rosids</taxon>
        <taxon>malvids</taxon>
        <taxon>Sapindales</taxon>
        <taxon>Rutaceae</taxon>
        <taxon>Aurantioideae</taxon>
        <taxon>Citrus</taxon>
    </lineage>
</organism>
<sequence>MSEDDKNRAVVVGHQHHHHHHDQQSPPPPPQPPSQFTPPVITMSEDDKNRAAVVGHQHHHHHPDQRSPPPPPQYGTFQGVANYPPPQPPAIGFPQPVPPAGVSGQSSSHLHHHHHSPYYPQGYQTVPGYAVAEGRPVRERRLPCCGLGVGWCLFILGFFLGTIPWYVGLFVLMCARIDIREKPGYIACTIAVSHSKHNLLLSFKNGCIFRSLLSPKSLSRI</sequence>
<protein>
    <submittedName>
        <fullName evidence="1">Uncharacterized protein</fullName>
    </submittedName>
</protein>
<evidence type="ECO:0000313" key="2">
    <source>
        <dbReference type="Proteomes" id="UP000829398"/>
    </source>
</evidence>
<reference evidence="2" key="1">
    <citation type="journal article" date="2023" name="Hortic. Res.">
        <title>A chromosome-level phased genome enabling allele-level studies in sweet orange: a case study on citrus Huanglongbing tolerance.</title>
        <authorList>
            <person name="Wu B."/>
            <person name="Yu Q."/>
            <person name="Deng Z."/>
            <person name="Duan Y."/>
            <person name="Luo F."/>
            <person name="Gmitter F. Jr."/>
        </authorList>
    </citation>
    <scope>NUCLEOTIDE SEQUENCE [LARGE SCALE GENOMIC DNA]</scope>
    <source>
        <strain evidence="2">cv. Valencia</strain>
    </source>
</reference>
<dbReference type="Proteomes" id="UP000829398">
    <property type="component" value="Chromosome 3"/>
</dbReference>
<accession>A0ACB8M2U3</accession>
<dbReference type="EMBL" id="CM039172">
    <property type="protein sequence ID" value="KAH9779560.1"/>
    <property type="molecule type" value="Genomic_DNA"/>
</dbReference>
<keyword evidence="2" id="KW-1185">Reference proteome</keyword>
<comment type="caution">
    <text evidence="1">The sequence shown here is derived from an EMBL/GenBank/DDBJ whole genome shotgun (WGS) entry which is preliminary data.</text>
</comment>
<evidence type="ECO:0000313" key="1">
    <source>
        <dbReference type="EMBL" id="KAH9779560.1"/>
    </source>
</evidence>
<name>A0ACB8M2U3_CITSI</name>
<gene>
    <name evidence="1" type="ORF">KPL71_007744</name>
</gene>
<proteinExistence type="predicted"/>